<organism evidence="4 5">
    <name type="scientific">Anaeromassilibacillus senegalensis</name>
    <dbReference type="NCBI Taxonomy" id="1673717"/>
    <lineage>
        <taxon>Bacteria</taxon>
        <taxon>Bacillati</taxon>
        <taxon>Bacillota</taxon>
        <taxon>Clostridia</taxon>
        <taxon>Eubacteriales</taxon>
        <taxon>Acutalibacteraceae</taxon>
        <taxon>Anaeromassilibacillus</taxon>
    </lineage>
</organism>
<dbReference type="RefSeq" id="WP_235323094.1">
    <property type="nucleotide sequence ID" value="NZ_JAFBIT010000001.1"/>
</dbReference>
<evidence type="ECO:0000256" key="2">
    <source>
        <dbReference type="SAM" id="Phobius"/>
    </source>
</evidence>
<name>A0ABS9CN77_9FIRM</name>
<dbReference type="InterPro" id="IPR052179">
    <property type="entry name" value="DD-CPase-like"/>
</dbReference>
<dbReference type="InterPro" id="IPR003709">
    <property type="entry name" value="VanY-like_core_dom"/>
</dbReference>
<reference evidence="4 5" key="1">
    <citation type="submission" date="2020-12" db="EMBL/GenBank/DDBJ databases">
        <title>Whole genome sequences of gut porcine anaerobes.</title>
        <authorList>
            <person name="Kubasova T."/>
            <person name="Jahodarova E."/>
            <person name="Rychlik I."/>
        </authorList>
    </citation>
    <scope>NUCLEOTIDE SEQUENCE [LARGE SCALE GENOMIC DNA]</scope>
    <source>
        <strain evidence="4 5">An867</strain>
    </source>
</reference>
<accession>A0ABS9CN77</accession>
<evidence type="ECO:0000259" key="3">
    <source>
        <dbReference type="Pfam" id="PF02557"/>
    </source>
</evidence>
<feature type="region of interest" description="Disordered" evidence="1">
    <location>
        <begin position="85"/>
        <end position="105"/>
    </location>
</feature>
<dbReference type="PANTHER" id="PTHR34385:SF1">
    <property type="entry name" value="PEPTIDOGLYCAN L-ALANYL-D-GLUTAMATE ENDOPEPTIDASE CWLK"/>
    <property type="match status" value="1"/>
</dbReference>
<dbReference type="PANTHER" id="PTHR34385">
    <property type="entry name" value="D-ALANYL-D-ALANINE CARBOXYPEPTIDASE"/>
    <property type="match status" value="1"/>
</dbReference>
<evidence type="ECO:0000313" key="5">
    <source>
        <dbReference type="Proteomes" id="UP001299220"/>
    </source>
</evidence>
<proteinExistence type="predicted"/>
<sequence length="299" mass="33175">MRKRRRTQPVRRTETRRTYTQPAAPRRRRRPIYRPDYARVRQIALAKRAVGVLLVLLLVFALAAILVTWVLPAIASSMEPSPLAEEERVAAEGTPDPQAPPEPEILEYDRNTGIPLYDNAFNLFVINAENPVDSEFSVITAGFGGVQVDERIVPALTALVQEAESAGITLEFSAGYVTYGEQERQYQKQVDALIAGGTTKIMAREDAKALVPAPGECDLQTGLCVTIQGDAESFGGSVEQVWLQNNMGRFGFVFRYPAGKEPYTGCAQNDLVIRYVGPENAAAMRRLSMCLEEYIDYLK</sequence>
<comment type="caution">
    <text evidence="4">The sequence shown here is derived from an EMBL/GenBank/DDBJ whole genome shotgun (WGS) entry which is preliminary data.</text>
</comment>
<dbReference type="InterPro" id="IPR058193">
    <property type="entry name" value="VanY/YodJ_core_dom"/>
</dbReference>
<keyword evidence="2" id="KW-1133">Transmembrane helix</keyword>
<dbReference type="EMBL" id="JAFBIT010000001">
    <property type="protein sequence ID" value="MCF2652073.1"/>
    <property type="molecule type" value="Genomic_DNA"/>
</dbReference>
<dbReference type="Proteomes" id="UP001299220">
    <property type="component" value="Unassembled WGS sequence"/>
</dbReference>
<feature type="transmembrane region" description="Helical" evidence="2">
    <location>
        <begin position="49"/>
        <end position="71"/>
    </location>
</feature>
<keyword evidence="2" id="KW-0472">Membrane</keyword>
<evidence type="ECO:0000256" key="1">
    <source>
        <dbReference type="SAM" id="MobiDB-lite"/>
    </source>
</evidence>
<dbReference type="CDD" id="cd14852">
    <property type="entry name" value="LD-carboxypeptidase"/>
    <property type="match status" value="1"/>
</dbReference>
<dbReference type="Gene3D" id="3.30.1380.10">
    <property type="match status" value="1"/>
</dbReference>
<dbReference type="InterPro" id="IPR009045">
    <property type="entry name" value="Zn_M74/Hedgehog-like"/>
</dbReference>
<gene>
    <name evidence="4" type="ORF">JQM67_05605</name>
</gene>
<protein>
    <submittedName>
        <fullName evidence="4">M15 family metallopeptidase</fullName>
    </submittedName>
</protein>
<feature type="domain" description="D-alanyl-D-alanine carboxypeptidase-like core" evidence="3">
    <location>
        <begin position="147"/>
        <end position="277"/>
    </location>
</feature>
<evidence type="ECO:0000313" key="4">
    <source>
        <dbReference type="EMBL" id="MCF2652073.1"/>
    </source>
</evidence>
<keyword evidence="2" id="KW-0812">Transmembrane</keyword>
<dbReference type="Pfam" id="PF02557">
    <property type="entry name" value="VanY"/>
    <property type="match status" value="1"/>
</dbReference>
<feature type="region of interest" description="Disordered" evidence="1">
    <location>
        <begin position="1"/>
        <end position="31"/>
    </location>
</feature>
<keyword evidence="5" id="KW-1185">Reference proteome</keyword>